<evidence type="ECO:0000259" key="4">
    <source>
        <dbReference type="PROSITE" id="PS50250"/>
    </source>
</evidence>
<dbReference type="InterPro" id="IPR036390">
    <property type="entry name" value="WH_DNA-bd_sf"/>
</dbReference>
<dbReference type="AlphaFoldDB" id="A0A8I6RMX8"/>
<evidence type="ECO:0000256" key="2">
    <source>
        <dbReference type="ARBA" id="ARBA00014932"/>
    </source>
</evidence>
<comment type="similarity">
    <text evidence="1">Belongs to the proteasome subunit S10 family.</text>
</comment>
<dbReference type="PANTHER" id="PTHR14145:SF1">
    <property type="entry name" value="26S PROTEASOME NON-ATPASE REGULATORY SUBUNIT 6"/>
    <property type="match status" value="1"/>
</dbReference>
<dbReference type="Pfam" id="PF21154">
    <property type="entry name" value="RPN7_PSMD6_C"/>
    <property type="match status" value="1"/>
</dbReference>
<keyword evidence="3" id="KW-0647">Proteasome</keyword>
<dbReference type="InterPro" id="IPR049549">
    <property type="entry name" value="RPN7_PSMD6_C"/>
</dbReference>
<keyword evidence="6" id="KW-1185">Reference proteome</keyword>
<evidence type="ECO:0000256" key="3">
    <source>
        <dbReference type="ARBA" id="ARBA00022942"/>
    </source>
</evidence>
<name>A0A8I6RMX8_CIMLE</name>
<dbReference type="Proteomes" id="UP000494040">
    <property type="component" value="Unassembled WGS sequence"/>
</dbReference>
<evidence type="ECO:0000256" key="1">
    <source>
        <dbReference type="ARBA" id="ARBA00005717"/>
    </source>
</evidence>
<dbReference type="PROSITE" id="PS50250">
    <property type="entry name" value="PCI"/>
    <property type="match status" value="1"/>
</dbReference>
<dbReference type="OMA" id="RLHCKVD"/>
<dbReference type="InterPro" id="IPR019585">
    <property type="entry name" value="Rpn7/CSN1"/>
</dbReference>
<evidence type="ECO:0000313" key="6">
    <source>
        <dbReference type="Proteomes" id="UP000494040"/>
    </source>
</evidence>
<dbReference type="EnsemblMetazoa" id="XM_014392684.2">
    <property type="protein sequence ID" value="XP_014248170.1"/>
    <property type="gene ID" value="LOC106665880"/>
</dbReference>
<dbReference type="OrthoDB" id="1452at2759"/>
<feature type="domain" description="PCI" evidence="4">
    <location>
        <begin position="194"/>
        <end position="363"/>
    </location>
</feature>
<dbReference type="GO" id="GO:0005838">
    <property type="term" value="C:proteasome regulatory particle"/>
    <property type="evidence" value="ECO:0007669"/>
    <property type="project" value="TreeGrafter"/>
</dbReference>
<dbReference type="SUPFAM" id="SSF46785">
    <property type="entry name" value="Winged helix' DNA-binding domain"/>
    <property type="match status" value="1"/>
</dbReference>
<dbReference type="InterPro" id="IPR045135">
    <property type="entry name" value="Rpn7_N"/>
</dbReference>
<dbReference type="InterPro" id="IPR000717">
    <property type="entry name" value="PCI_dom"/>
</dbReference>
<dbReference type="EnsemblMetazoa" id="XM_014392683.2">
    <property type="protein sequence ID" value="XP_014248169.1"/>
    <property type="gene ID" value="LOC106665880"/>
</dbReference>
<dbReference type="PANTHER" id="PTHR14145">
    <property type="entry name" value="26S PROTESOME SUBUNIT 6"/>
    <property type="match status" value="1"/>
</dbReference>
<gene>
    <name evidence="5" type="primary">106665880</name>
</gene>
<reference evidence="5" key="1">
    <citation type="submission" date="2022-01" db="UniProtKB">
        <authorList>
            <consortium name="EnsemblMetazoa"/>
        </authorList>
    </citation>
    <scope>IDENTIFICATION</scope>
</reference>
<dbReference type="Pfam" id="PF10602">
    <property type="entry name" value="RPN7"/>
    <property type="match status" value="1"/>
</dbReference>
<sequence>MGEFSVMEAEGVTPAYMELAQVKFALQLSEYQKDQALKDKLLNGIKQGNMAPYYKEVTKDLHWPFDNKLYNEMAAANTLRLAELEKEHENSVIDDEDQVSGLWQAKLDYLCSIGDKEGATALANGKLNDKTVPKTHRIDAVFALFRLSYFHGCDIKGMSSAIEKATELIEGQGDWSSRNKLKAYEGVWSFSIRDYTRAARLFVDVVPTFESYELADFGTIIRYTVLSCMIALPRCELKNKLMHAGVTAQALHSQYTHLKEYFLSLYDGRYADFLVSLAEIESWMKRDPLLHPHYRHYVQEMRLRAYKQILQAYRSLSLDYMAQSFGVTPEFIEKEVAKFAASGRLQCKIDSVARTVVTSVHLSDEAMRVKDVSDLDMDRSMLYKTTVKRGDILLNRLKKLARVMDF</sequence>
<protein>
    <recommendedName>
        <fullName evidence="2">26S proteasome non-ATPase regulatory subunit 6</fullName>
    </recommendedName>
</protein>
<dbReference type="Gene3D" id="1.25.40.570">
    <property type="match status" value="1"/>
</dbReference>
<organism evidence="5 6">
    <name type="scientific">Cimex lectularius</name>
    <name type="common">Bed bug</name>
    <name type="synonym">Acanthia lectularia</name>
    <dbReference type="NCBI Taxonomy" id="79782"/>
    <lineage>
        <taxon>Eukaryota</taxon>
        <taxon>Metazoa</taxon>
        <taxon>Ecdysozoa</taxon>
        <taxon>Arthropoda</taxon>
        <taxon>Hexapoda</taxon>
        <taxon>Insecta</taxon>
        <taxon>Pterygota</taxon>
        <taxon>Neoptera</taxon>
        <taxon>Paraneoptera</taxon>
        <taxon>Hemiptera</taxon>
        <taxon>Heteroptera</taxon>
        <taxon>Panheteroptera</taxon>
        <taxon>Cimicomorpha</taxon>
        <taxon>Cimicidae</taxon>
        <taxon>Cimex</taxon>
    </lineage>
</organism>
<dbReference type="GO" id="GO:0043161">
    <property type="term" value="P:proteasome-mediated ubiquitin-dependent protein catabolic process"/>
    <property type="evidence" value="ECO:0007669"/>
    <property type="project" value="TreeGrafter"/>
</dbReference>
<proteinExistence type="inferred from homology"/>
<dbReference type="FunFam" id="1.25.40.570:FF:000005">
    <property type="entry name" value="26S proteasome regulatory subunit N7"/>
    <property type="match status" value="1"/>
</dbReference>
<dbReference type="KEGG" id="clec:106665880"/>
<dbReference type="SMART" id="SM00088">
    <property type="entry name" value="PINT"/>
    <property type="match status" value="1"/>
</dbReference>
<accession>A0A8I6RMX8</accession>
<evidence type="ECO:0000313" key="5">
    <source>
        <dbReference type="EnsemblMetazoa" id="XP_014248169.1"/>
    </source>
</evidence>
<dbReference type="Pfam" id="PF01399">
    <property type="entry name" value="PCI"/>
    <property type="match status" value="1"/>
</dbReference>